<dbReference type="InterPro" id="IPR057767">
    <property type="entry name" value="UGSC-like_dom"/>
</dbReference>
<organism evidence="2 3">
    <name type="scientific">Modestobacter roseus</name>
    <dbReference type="NCBI Taxonomy" id="1181884"/>
    <lineage>
        <taxon>Bacteria</taxon>
        <taxon>Bacillati</taxon>
        <taxon>Actinomycetota</taxon>
        <taxon>Actinomycetes</taxon>
        <taxon>Geodermatophilales</taxon>
        <taxon>Geodermatophilaceae</taxon>
        <taxon>Modestobacter</taxon>
    </lineage>
</organism>
<dbReference type="Pfam" id="PF24696">
    <property type="entry name" value="UGSC"/>
    <property type="match status" value="1"/>
</dbReference>
<dbReference type="Proteomes" id="UP000321490">
    <property type="component" value="Unassembled WGS sequence"/>
</dbReference>
<proteinExistence type="predicted"/>
<feature type="domain" description="UGSC-like" evidence="1">
    <location>
        <begin position="7"/>
        <end position="97"/>
    </location>
</feature>
<name>A0A562IS31_9ACTN</name>
<sequence>MAVGFDLMDPTEQAKDDGTAVLLAERPADLRGKRLVLMDNGKHNARELLEAVFALVEPELAPSEVIWKTVPATWPAPDETLDAIAAECDLVIEAVGD</sequence>
<dbReference type="EMBL" id="VLKF01000001">
    <property type="protein sequence ID" value="TWH73626.1"/>
    <property type="molecule type" value="Genomic_DNA"/>
</dbReference>
<reference evidence="2 3" key="1">
    <citation type="submission" date="2019-07" db="EMBL/GenBank/DDBJ databases">
        <title>R&amp;d 2014.</title>
        <authorList>
            <person name="Klenk H.-P."/>
        </authorList>
    </citation>
    <scope>NUCLEOTIDE SEQUENCE [LARGE SCALE GENOMIC DNA]</scope>
    <source>
        <strain evidence="2 3">DSM 45764</strain>
    </source>
</reference>
<comment type="caution">
    <text evidence="2">The sequence shown here is derived from an EMBL/GenBank/DDBJ whole genome shotgun (WGS) entry which is preliminary data.</text>
</comment>
<evidence type="ECO:0000259" key="1">
    <source>
        <dbReference type="Pfam" id="PF24696"/>
    </source>
</evidence>
<gene>
    <name evidence="2" type="ORF">JD78_02150</name>
</gene>
<dbReference type="OrthoDB" id="5189133at2"/>
<dbReference type="AlphaFoldDB" id="A0A562IS31"/>
<evidence type="ECO:0000313" key="2">
    <source>
        <dbReference type="EMBL" id="TWH73626.1"/>
    </source>
</evidence>
<keyword evidence="3" id="KW-1185">Reference proteome</keyword>
<evidence type="ECO:0000313" key="3">
    <source>
        <dbReference type="Proteomes" id="UP000321490"/>
    </source>
</evidence>
<accession>A0A562IS31</accession>
<protein>
    <recommendedName>
        <fullName evidence="1">UGSC-like domain-containing protein</fullName>
    </recommendedName>
</protein>